<dbReference type="PATRIC" id="fig|1173022.3.peg.3514"/>
<dbReference type="Gene3D" id="3.90.70.10">
    <property type="entry name" value="Cysteine proteinases"/>
    <property type="match status" value="1"/>
</dbReference>
<dbReference type="eggNOG" id="COG4870">
    <property type="taxonomic scope" value="Bacteria"/>
</dbReference>
<dbReference type="PANTHER" id="PTHR12411">
    <property type="entry name" value="CYSTEINE PROTEASE FAMILY C1-RELATED"/>
    <property type="match status" value="1"/>
</dbReference>
<accession>K9W2W2</accession>
<evidence type="ECO:0000313" key="4">
    <source>
        <dbReference type="Proteomes" id="UP000010472"/>
    </source>
</evidence>
<dbReference type="InterPro" id="IPR013128">
    <property type="entry name" value="Peptidase_C1A"/>
</dbReference>
<dbReference type="PROSITE" id="PS00639">
    <property type="entry name" value="THIOL_PROTEASE_HIS"/>
    <property type="match status" value="1"/>
</dbReference>
<dbReference type="GO" id="GO:0008234">
    <property type="term" value="F:cysteine-type peptidase activity"/>
    <property type="evidence" value="ECO:0007669"/>
    <property type="project" value="InterPro"/>
</dbReference>
<proteinExistence type="inferred from homology"/>
<dbReference type="CDD" id="cd02619">
    <property type="entry name" value="Peptidase_C1"/>
    <property type="match status" value="1"/>
</dbReference>
<dbReference type="InterPro" id="IPR038765">
    <property type="entry name" value="Papain-like_cys_pep_sf"/>
</dbReference>
<dbReference type="InterPro" id="IPR000668">
    <property type="entry name" value="Peptidase_C1A_C"/>
</dbReference>
<gene>
    <name evidence="3" type="ORF">Cri9333_3251</name>
</gene>
<comment type="similarity">
    <text evidence="1">Belongs to the peptidase C1 family.</text>
</comment>
<dbReference type="HOGENOM" id="CLU_056603_3_0_3"/>
<dbReference type="InterPro" id="IPR025660">
    <property type="entry name" value="Pept_his_AS"/>
</dbReference>
<dbReference type="GO" id="GO:0006508">
    <property type="term" value="P:proteolysis"/>
    <property type="evidence" value="ECO:0007669"/>
    <property type="project" value="InterPro"/>
</dbReference>
<dbReference type="AlphaFoldDB" id="K9W2W2"/>
<dbReference type="EMBL" id="CP003620">
    <property type="protein sequence ID" value="AFZ14082.1"/>
    <property type="molecule type" value="Genomic_DNA"/>
</dbReference>
<dbReference type="Proteomes" id="UP000010472">
    <property type="component" value="Chromosome"/>
</dbReference>
<organism evidence="3 4">
    <name type="scientific">Crinalium epipsammum PCC 9333</name>
    <dbReference type="NCBI Taxonomy" id="1173022"/>
    <lineage>
        <taxon>Bacteria</taxon>
        <taxon>Bacillati</taxon>
        <taxon>Cyanobacteriota</taxon>
        <taxon>Cyanophyceae</taxon>
        <taxon>Gomontiellales</taxon>
        <taxon>Gomontiellaceae</taxon>
        <taxon>Crinalium</taxon>
    </lineage>
</organism>
<sequence>MGFNITALKQEEPLGESNIFSKQELLEIDNLAKNVETNTVEIFSTDPIQIPISKSLSFEKSVNCEPQLTPYLFLPSVVDLSYWCSAIEDQGSINSCTAFAASGLIEYFANKSQGKYTDVSPMFLYKAARNLMNVTGDVGASLRETMKAIALFGVPPEEFWKYEEDRVEDEPPAFCYSYAQNYQSLKYFRLDYAGISKETLLFQLKAVLAAGFPCMFGFTIYSSVYDEFNIHKGYIPFPDAVKDQVVGGHAVVAVGYDDFKEIPQADSKLISQGALLIRNSWGREWGCKGYGWLPYDYLLQGLTRDWWSLLKTEWFEADNFGFGARNFGVEDKNSDQP</sequence>
<keyword evidence="4" id="KW-1185">Reference proteome</keyword>
<dbReference type="Pfam" id="PF00112">
    <property type="entry name" value="Peptidase_C1"/>
    <property type="match status" value="1"/>
</dbReference>
<dbReference type="KEGG" id="cep:Cri9333_3251"/>
<protein>
    <submittedName>
        <fullName evidence="3">Peptidase C1A papain</fullName>
    </submittedName>
</protein>
<dbReference type="STRING" id="1173022.Cri9333_3251"/>
<feature type="domain" description="Peptidase C1A papain C-terminal" evidence="2">
    <location>
        <begin position="74"/>
        <end position="302"/>
    </location>
</feature>
<evidence type="ECO:0000313" key="3">
    <source>
        <dbReference type="EMBL" id="AFZ14082.1"/>
    </source>
</evidence>
<dbReference type="SMART" id="SM00645">
    <property type="entry name" value="Pept_C1"/>
    <property type="match status" value="1"/>
</dbReference>
<name>K9W2W2_9CYAN</name>
<dbReference type="SUPFAM" id="SSF54001">
    <property type="entry name" value="Cysteine proteinases"/>
    <property type="match status" value="1"/>
</dbReference>
<dbReference type="RefSeq" id="WP_015204188.1">
    <property type="nucleotide sequence ID" value="NC_019753.1"/>
</dbReference>
<evidence type="ECO:0000259" key="2">
    <source>
        <dbReference type="SMART" id="SM00645"/>
    </source>
</evidence>
<evidence type="ECO:0000256" key="1">
    <source>
        <dbReference type="ARBA" id="ARBA00008455"/>
    </source>
</evidence>
<reference evidence="3 4" key="1">
    <citation type="submission" date="2012-06" db="EMBL/GenBank/DDBJ databases">
        <title>Finished chromosome of genome of Crinalium epipsammum PCC 9333.</title>
        <authorList>
            <consortium name="US DOE Joint Genome Institute"/>
            <person name="Gugger M."/>
            <person name="Coursin T."/>
            <person name="Rippka R."/>
            <person name="Tandeau De Marsac N."/>
            <person name="Huntemann M."/>
            <person name="Wei C.-L."/>
            <person name="Han J."/>
            <person name="Detter J.C."/>
            <person name="Han C."/>
            <person name="Tapia R."/>
            <person name="Davenport K."/>
            <person name="Daligault H."/>
            <person name="Erkkila T."/>
            <person name="Gu W."/>
            <person name="Munk A.C.C."/>
            <person name="Teshima H."/>
            <person name="Xu Y."/>
            <person name="Chain P."/>
            <person name="Chen A."/>
            <person name="Krypides N."/>
            <person name="Mavromatis K."/>
            <person name="Markowitz V."/>
            <person name="Szeto E."/>
            <person name="Ivanova N."/>
            <person name="Mikhailova N."/>
            <person name="Ovchinnikova G."/>
            <person name="Pagani I."/>
            <person name="Pati A."/>
            <person name="Goodwin L."/>
            <person name="Peters L."/>
            <person name="Pitluck S."/>
            <person name="Woyke T."/>
            <person name="Kerfeld C."/>
        </authorList>
    </citation>
    <scope>NUCLEOTIDE SEQUENCE [LARGE SCALE GENOMIC DNA]</scope>
    <source>
        <strain evidence="3 4">PCC 9333</strain>
    </source>
</reference>